<dbReference type="InterPro" id="IPR011057">
    <property type="entry name" value="Mss4-like_sf"/>
</dbReference>
<dbReference type="InterPro" id="IPR002579">
    <property type="entry name" value="Met_Sox_Rdtase_MsrB_dom"/>
</dbReference>
<proteinExistence type="inferred from homology"/>
<keyword evidence="3 8" id="KW-0479">Metal-binding</keyword>
<dbReference type="PROSITE" id="PS51790">
    <property type="entry name" value="MSRB"/>
    <property type="match status" value="1"/>
</dbReference>
<evidence type="ECO:0000256" key="6">
    <source>
        <dbReference type="ARBA" id="ARBA00023284"/>
    </source>
</evidence>
<comment type="similarity">
    <text evidence="1 8">Belongs to the MsrB Met sulfoxide reductase family.</text>
</comment>
<dbReference type="GO" id="GO:0046872">
    <property type="term" value="F:metal ion binding"/>
    <property type="evidence" value="ECO:0007669"/>
    <property type="project" value="UniProtKB-KW"/>
</dbReference>
<dbReference type="EMBL" id="PYDT01000002">
    <property type="protein sequence ID" value="THU68577.1"/>
    <property type="molecule type" value="Genomic_DNA"/>
</dbReference>
<dbReference type="InterPro" id="IPR028427">
    <property type="entry name" value="Met_Sox_Rdtase_MsrB"/>
</dbReference>
<evidence type="ECO:0000256" key="8">
    <source>
        <dbReference type="RuleBase" id="RU365044"/>
    </source>
</evidence>
<evidence type="ECO:0000313" key="11">
    <source>
        <dbReference type="Proteomes" id="UP000317650"/>
    </source>
</evidence>
<dbReference type="AlphaFoldDB" id="A0A4S8K1H4"/>
<dbReference type="Gene3D" id="2.170.150.20">
    <property type="entry name" value="Peptide methionine sulfoxide reductase"/>
    <property type="match status" value="1"/>
</dbReference>
<keyword evidence="4 8" id="KW-0862">Zinc</keyword>
<reference evidence="10 11" key="1">
    <citation type="journal article" date="2019" name="Nat. Plants">
        <title>Genome sequencing of Musa balbisiana reveals subgenome evolution and function divergence in polyploid bananas.</title>
        <authorList>
            <person name="Yao X."/>
        </authorList>
    </citation>
    <scope>NUCLEOTIDE SEQUENCE [LARGE SCALE GENOMIC DNA]</scope>
    <source>
        <strain evidence="11">cv. DH-PKW</strain>
        <tissue evidence="10">Leaves</tissue>
    </source>
</reference>
<comment type="cofactor">
    <cofactor evidence="8">
        <name>Zn(2+)</name>
        <dbReference type="ChEBI" id="CHEBI:29105"/>
    </cofactor>
    <text evidence="8">Binds 1 zinc ion per subunit.</text>
</comment>
<dbReference type="GO" id="GO:0006979">
    <property type="term" value="P:response to oxidative stress"/>
    <property type="evidence" value="ECO:0007669"/>
    <property type="project" value="InterPro"/>
</dbReference>
<organism evidence="10 11">
    <name type="scientific">Musa balbisiana</name>
    <name type="common">Banana</name>
    <dbReference type="NCBI Taxonomy" id="52838"/>
    <lineage>
        <taxon>Eukaryota</taxon>
        <taxon>Viridiplantae</taxon>
        <taxon>Streptophyta</taxon>
        <taxon>Embryophyta</taxon>
        <taxon>Tracheophyta</taxon>
        <taxon>Spermatophyta</taxon>
        <taxon>Magnoliopsida</taxon>
        <taxon>Liliopsida</taxon>
        <taxon>Zingiberales</taxon>
        <taxon>Musaceae</taxon>
        <taxon>Musa</taxon>
    </lineage>
</organism>
<dbReference type="NCBIfam" id="TIGR00357">
    <property type="entry name" value="peptide-methionine (R)-S-oxide reductase MsrB"/>
    <property type="match status" value="1"/>
</dbReference>
<dbReference type="Pfam" id="PF01641">
    <property type="entry name" value="SelR"/>
    <property type="match status" value="1"/>
</dbReference>
<sequence>MGVAPQFIRNAFHRHPPCISLSAAVPPLTPPARVPVHVRSFKTPLPHSSPRTPYKTPSKVPPFPLVPPSRLIGVVMASSGPVQKSEEEWQAILSPEQFRILRLKGTEYPGTGQYDKVFADGIYECAGCGTPLYKSTTKFNSGCGWPAFFEGLPGAINRTPDPDGRRTEITCAACGGHLGHVFKGEGFNTPTDERHCVNSISLKFVPASKSN</sequence>
<evidence type="ECO:0000256" key="5">
    <source>
        <dbReference type="ARBA" id="ARBA00023002"/>
    </source>
</evidence>
<dbReference type="STRING" id="52838.A0A4S8K1H4"/>
<dbReference type="GO" id="GO:0033743">
    <property type="term" value="F:peptide-methionine (R)-S-oxide reductase activity"/>
    <property type="evidence" value="ECO:0007669"/>
    <property type="project" value="UniProtKB-EC"/>
</dbReference>
<dbReference type="FunFam" id="2.170.150.20:FF:000009">
    <property type="entry name" value="Peptide-methionine (R)-S-oxide reductase"/>
    <property type="match status" value="1"/>
</dbReference>
<dbReference type="EC" id="1.8.4.12" evidence="2 8"/>
<keyword evidence="11" id="KW-1185">Reference proteome</keyword>
<dbReference type="GO" id="GO:0030091">
    <property type="term" value="P:protein repair"/>
    <property type="evidence" value="ECO:0007669"/>
    <property type="project" value="InterPro"/>
</dbReference>
<evidence type="ECO:0000256" key="2">
    <source>
        <dbReference type="ARBA" id="ARBA00012499"/>
    </source>
</evidence>
<dbReference type="PANTHER" id="PTHR46081">
    <property type="entry name" value="PEPTIDE METHIONINE SULFOXIDE REDUCTASE 2"/>
    <property type="match status" value="1"/>
</dbReference>
<evidence type="ECO:0000256" key="3">
    <source>
        <dbReference type="ARBA" id="ARBA00022723"/>
    </source>
</evidence>
<name>A0A4S8K1H4_MUSBA</name>
<feature type="domain" description="MsrB" evidence="9">
    <location>
        <begin position="86"/>
        <end position="207"/>
    </location>
</feature>
<comment type="function">
    <text evidence="8">Catalyzes the reduction of methionine sulfoxide (MetSO) to methionine in proteins. Plays a protective role against oxidative stress by restoring activity to proteins that have been inactivated by methionine oxidation. MSRB family specifically reduces the MetSO R-enantiomer.</text>
</comment>
<evidence type="ECO:0000256" key="1">
    <source>
        <dbReference type="ARBA" id="ARBA00007174"/>
    </source>
</evidence>
<keyword evidence="5 8" id="KW-0560">Oxidoreductase</keyword>
<dbReference type="Proteomes" id="UP000317650">
    <property type="component" value="Chromosome 8"/>
</dbReference>
<dbReference type="SUPFAM" id="SSF51316">
    <property type="entry name" value="Mss4-like"/>
    <property type="match status" value="1"/>
</dbReference>
<gene>
    <name evidence="10" type="ORF">C4D60_Mb08t05350</name>
</gene>
<evidence type="ECO:0000259" key="9">
    <source>
        <dbReference type="PROSITE" id="PS51790"/>
    </source>
</evidence>
<comment type="catalytic activity">
    <reaction evidence="7 8">
        <text>L-methionyl-[protein] + [thioredoxin]-disulfide + H2O = L-methionyl-(R)-S-oxide-[protein] + [thioredoxin]-dithiol</text>
        <dbReference type="Rhea" id="RHEA:24164"/>
        <dbReference type="Rhea" id="RHEA-COMP:10698"/>
        <dbReference type="Rhea" id="RHEA-COMP:10700"/>
        <dbReference type="Rhea" id="RHEA-COMP:12313"/>
        <dbReference type="Rhea" id="RHEA-COMP:12314"/>
        <dbReference type="ChEBI" id="CHEBI:15377"/>
        <dbReference type="ChEBI" id="CHEBI:16044"/>
        <dbReference type="ChEBI" id="CHEBI:29950"/>
        <dbReference type="ChEBI" id="CHEBI:45764"/>
        <dbReference type="ChEBI" id="CHEBI:50058"/>
        <dbReference type="EC" id="1.8.4.12"/>
    </reaction>
</comment>
<accession>A0A4S8K1H4</accession>
<dbReference type="PANTHER" id="PTHR46081:SF8">
    <property type="entry name" value="PEPTIDE METHIONINE SULFOXIDE REDUCTASE 2"/>
    <property type="match status" value="1"/>
</dbReference>
<evidence type="ECO:0000256" key="4">
    <source>
        <dbReference type="ARBA" id="ARBA00022833"/>
    </source>
</evidence>
<evidence type="ECO:0000313" key="10">
    <source>
        <dbReference type="EMBL" id="THU68577.1"/>
    </source>
</evidence>
<keyword evidence="6" id="KW-0676">Redox-active center</keyword>
<protein>
    <recommendedName>
        <fullName evidence="2 8">Peptide-methionine (R)-S-oxide reductase</fullName>
        <ecNumber evidence="2 8">1.8.4.12</ecNumber>
    </recommendedName>
</protein>
<evidence type="ECO:0000256" key="7">
    <source>
        <dbReference type="ARBA" id="ARBA00048488"/>
    </source>
</evidence>
<comment type="caution">
    <text evidence="10">The sequence shown here is derived from an EMBL/GenBank/DDBJ whole genome shotgun (WGS) entry which is preliminary data.</text>
</comment>